<dbReference type="AlphaFoldDB" id="W2T158"/>
<dbReference type="EMBL" id="KI660278">
    <property type="protein sequence ID" value="ETN75735.1"/>
    <property type="molecule type" value="Genomic_DNA"/>
</dbReference>
<reference evidence="2" key="1">
    <citation type="journal article" date="2014" name="Nat. Genet.">
        <title>Genome of the human hookworm Necator americanus.</title>
        <authorList>
            <person name="Tang Y.T."/>
            <person name="Gao X."/>
            <person name="Rosa B.A."/>
            <person name="Abubucker S."/>
            <person name="Hallsworth-Pepin K."/>
            <person name="Martin J."/>
            <person name="Tyagi R."/>
            <person name="Heizer E."/>
            <person name="Zhang X."/>
            <person name="Bhonagiri-Palsikar V."/>
            <person name="Minx P."/>
            <person name="Warren W.C."/>
            <person name="Wang Q."/>
            <person name="Zhan B."/>
            <person name="Hotez P.J."/>
            <person name="Sternberg P.W."/>
            <person name="Dougall A."/>
            <person name="Gaze S.T."/>
            <person name="Mulvenna J."/>
            <person name="Sotillo J."/>
            <person name="Ranganathan S."/>
            <person name="Rabelo E.M."/>
            <person name="Wilson R.K."/>
            <person name="Felgner P.L."/>
            <person name="Bethony J."/>
            <person name="Hawdon J.M."/>
            <person name="Gasser R.B."/>
            <person name="Loukas A."/>
            <person name="Mitreva M."/>
        </authorList>
    </citation>
    <scope>NUCLEOTIDE SEQUENCE [LARGE SCALE GENOMIC DNA]</scope>
</reference>
<name>W2T158_NECAM</name>
<protein>
    <submittedName>
        <fullName evidence="1">Uncharacterized protein</fullName>
    </submittedName>
</protein>
<evidence type="ECO:0000313" key="2">
    <source>
        <dbReference type="Proteomes" id="UP000053676"/>
    </source>
</evidence>
<organism evidence="1 2">
    <name type="scientific">Necator americanus</name>
    <name type="common">Human hookworm</name>
    <dbReference type="NCBI Taxonomy" id="51031"/>
    <lineage>
        <taxon>Eukaryota</taxon>
        <taxon>Metazoa</taxon>
        <taxon>Ecdysozoa</taxon>
        <taxon>Nematoda</taxon>
        <taxon>Chromadorea</taxon>
        <taxon>Rhabditida</taxon>
        <taxon>Rhabditina</taxon>
        <taxon>Rhabditomorpha</taxon>
        <taxon>Strongyloidea</taxon>
        <taxon>Ancylostomatidae</taxon>
        <taxon>Bunostominae</taxon>
        <taxon>Necator</taxon>
    </lineage>
</organism>
<accession>W2T158</accession>
<sequence>MEFASPFVIDTSTPESLERDFYAWLNVEKNCPENHYKVDQLNCERKSVQQEKILQCTHPDKISTLLWTFHNVIQLTLGQPHRFSLSIGRYYNHMMVMRSKIAMKVVRKRCSENENEHDHQLGSQIPEN</sequence>
<dbReference type="OrthoDB" id="5875469at2759"/>
<proteinExistence type="predicted"/>
<dbReference type="Proteomes" id="UP000053676">
    <property type="component" value="Unassembled WGS sequence"/>
</dbReference>
<evidence type="ECO:0000313" key="1">
    <source>
        <dbReference type="EMBL" id="ETN75735.1"/>
    </source>
</evidence>
<gene>
    <name evidence="1" type="ORF">NECAME_03707</name>
</gene>
<keyword evidence="2" id="KW-1185">Reference proteome</keyword>
<dbReference type="KEGG" id="nai:NECAME_03707"/>